<dbReference type="Proteomes" id="UP001241656">
    <property type="component" value="Chromosome"/>
</dbReference>
<organism evidence="2 3">
    <name type="scientific">Chryseobacterium gotjawalense</name>
    <dbReference type="NCBI Taxonomy" id="3042315"/>
    <lineage>
        <taxon>Bacteria</taxon>
        <taxon>Pseudomonadati</taxon>
        <taxon>Bacteroidota</taxon>
        <taxon>Flavobacteriia</taxon>
        <taxon>Flavobacteriales</taxon>
        <taxon>Weeksellaceae</taxon>
        <taxon>Chryseobacterium group</taxon>
        <taxon>Chryseobacterium</taxon>
    </lineage>
</organism>
<evidence type="ECO:0000313" key="2">
    <source>
        <dbReference type="EMBL" id="WHF52208.1"/>
    </source>
</evidence>
<name>A0ABY8RGB6_9FLAO</name>
<dbReference type="EMBL" id="CP124855">
    <property type="protein sequence ID" value="WHF52208.1"/>
    <property type="molecule type" value="Genomic_DNA"/>
</dbReference>
<proteinExistence type="predicted"/>
<evidence type="ECO:0000313" key="3">
    <source>
        <dbReference type="Proteomes" id="UP001241656"/>
    </source>
</evidence>
<reference evidence="2 3" key="1">
    <citation type="submission" date="2023-05" db="EMBL/GenBank/DDBJ databases">
        <title>Genomic insight into Chryseobacterium sp. wdc7 isolated forest soil (Gotjawal).</title>
        <authorList>
            <person name="Park S.-J."/>
        </authorList>
    </citation>
    <scope>NUCLEOTIDE SEQUENCE [LARGE SCALE GENOMIC DNA]</scope>
    <source>
        <strain evidence="3">wdc7</strain>
    </source>
</reference>
<keyword evidence="1" id="KW-0732">Signal</keyword>
<gene>
    <name evidence="2" type="ORF">QGN23_02775</name>
</gene>
<feature type="chain" id="PRO_5045229882" evidence="1">
    <location>
        <begin position="21"/>
        <end position="51"/>
    </location>
</feature>
<accession>A0ABY8RGB6</accession>
<evidence type="ECO:0000256" key="1">
    <source>
        <dbReference type="SAM" id="SignalP"/>
    </source>
</evidence>
<keyword evidence="3" id="KW-1185">Reference proteome</keyword>
<protein>
    <submittedName>
        <fullName evidence="2">Uncharacterized protein</fullName>
    </submittedName>
</protein>
<feature type="signal peptide" evidence="1">
    <location>
        <begin position="1"/>
        <end position="20"/>
    </location>
</feature>
<dbReference type="RefSeq" id="WP_282905511.1">
    <property type="nucleotide sequence ID" value="NZ_CP124855.1"/>
</dbReference>
<sequence length="51" mass="5587">MKKNILGLFLTVGISGIASANEIINEHDIEKIDATNFLSIQYEVLSCTTSM</sequence>